<feature type="transmembrane region" description="Helical" evidence="1">
    <location>
        <begin position="342"/>
        <end position="363"/>
    </location>
</feature>
<dbReference type="EMBL" id="CP049257">
    <property type="protein sequence ID" value="QIG42525.1"/>
    <property type="molecule type" value="Genomic_DNA"/>
</dbReference>
<reference evidence="2 3" key="1">
    <citation type="submission" date="2020-02" db="EMBL/GenBank/DDBJ databases">
        <title>Full genome sequence of Nocardioides sp. R-3366.</title>
        <authorList>
            <person name="Im W.-T."/>
        </authorList>
    </citation>
    <scope>NUCLEOTIDE SEQUENCE [LARGE SCALE GENOMIC DNA]</scope>
    <source>
        <strain evidence="2 3">R-3366</strain>
    </source>
</reference>
<dbReference type="KEGG" id="nano:G5V58_06830"/>
<gene>
    <name evidence="2" type="ORF">G5V58_06830</name>
</gene>
<name>A0A6G6WBP5_9ACTN</name>
<feature type="transmembrane region" description="Helical" evidence="1">
    <location>
        <begin position="102"/>
        <end position="123"/>
    </location>
</feature>
<keyword evidence="3" id="KW-1185">Reference proteome</keyword>
<keyword evidence="1" id="KW-0812">Transmembrane</keyword>
<sequence length="519" mass="54325">MAVSETTVAVAHPTVASSGRRPLALLVAFVVACLAGLLAAVLWATDGHFTYTLDDPYIHLALAQQIADGHYGINPGEASSPSSSILWPVLMAALVPLPWGDVWPLVVNGVCLVATAVVLHGALRRSVSAGAAAVATGLVLVAMNGVGVVFTGLENSPQILLAVIVTAGVLALVDTPAVLPRSLVAAVVVGPLLRYELAAFSVAAAVVLFALGHRRAAALATGTWLALAASFSGFLVWSGLDPLPSSVLVKSDTGAGSLPAAMADQVSIALSQPGFVVCVVVVALNALLRRRWTVLHTFAGVVLVGHGLAGHFNGLGRYELYVYLGLLPLLVRLATQWRSRAALPALVAVLGLSALVGQTPLFFNTLATPSASRDIWSQQAQTAAFVRDEWRRPVAVNDLGLVAFRGGQPVLDLWGLASEDARVARLDGGDPGWMDAIVRRSGVRLVAIYADWFDGEIPTSWTLAGRITGASPVSSSHQTVDLYAPDPADADEICAELLDFRSRSESRWTRFECGPGQDG</sequence>
<feature type="transmembrane region" description="Helical" evidence="1">
    <location>
        <begin position="266"/>
        <end position="287"/>
    </location>
</feature>
<feature type="transmembrane region" description="Helical" evidence="1">
    <location>
        <begin position="192"/>
        <end position="211"/>
    </location>
</feature>
<feature type="transmembrane region" description="Helical" evidence="1">
    <location>
        <begin position="218"/>
        <end position="240"/>
    </location>
</feature>
<keyword evidence="1" id="KW-1133">Transmembrane helix</keyword>
<protein>
    <recommendedName>
        <fullName evidence="4">Glycosyltransferase family 39 protein</fullName>
    </recommendedName>
</protein>
<dbReference type="Proteomes" id="UP000502996">
    <property type="component" value="Chromosome"/>
</dbReference>
<dbReference type="RefSeq" id="WP_165230221.1">
    <property type="nucleotide sequence ID" value="NZ_CP049257.1"/>
</dbReference>
<evidence type="ECO:0008006" key="4">
    <source>
        <dbReference type="Google" id="ProtNLM"/>
    </source>
</evidence>
<keyword evidence="1" id="KW-0472">Membrane</keyword>
<evidence type="ECO:0000313" key="3">
    <source>
        <dbReference type="Proteomes" id="UP000502996"/>
    </source>
</evidence>
<organism evidence="2 3">
    <name type="scientific">Nocardioides anomalus</name>
    <dbReference type="NCBI Taxonomy" id="2712223"/>
    <lineage>
        <taxon>Bacteria</taxon>
        <taxon>Bacillati</taxon>
        <taxon>Actinomycetota</taxon>
        <taxon>Actinomycetes</taxon>
        <taxon>Propionibacteriales</taxon>
        <taxon>Nocardioidaceae</taxon>
        <taxon>Nocardioides</taxon>
    </lineage>
</organism>
<proteinExistence type="predicted"/>
<dbReference type="AlphaFoldDB" id="A0A6G6WBP5"/>
<feature type="transmembrane region" description="Helical" evidence="1">
    <location>
        <begin position="129"/>
        <end position="152"/>
    </location>
</feature>
<evidence type="ECO:0000313" key="2">
    <source>
        <dbReference type="EMBL" id="QIG42525.1"/>
    </source>
</evidence>
<evidence type="ECO:0000256" key="1">
    <source>
        <dbReference type="SAM" id="Phobius"/>
    </source>
</evidence>
<accession>A0A6G6WBP5</accession>
<feature type="transmembrane region" description="Helical" evidence="1">
    <location>
        <begin position="318"/>
        <end position="335"/>
    </location>
</feature>
<feature type="transmembrane region" description="Helical" evidence="1">
    <location>
        <begin position="23"/>
        <end position="44"/>
    </location>
</feature>
<feature type="transmembrane region" description="Helical" evidence="1">
    <location>
        <begin position="294"/>
        <end position="312"/>
    </location>
</feature>